<keyword evidence="5" id="KW-1185">Reference proteome</keyword>
<evidence type="ECO:0000313" key="4">
    <source>
        <dbReference type="EMBL" id="EGW35479.1"/>
    </source>
</evidence>
<dbReference type="InterPro" id="IPR036291">
    <property type="entry name" value="NAD(P)-bd_dom_sf"/>
</dbReference>
<gene>
    <name evidence="4" type="ORF">SPAPADRAFT_64595</name>
</gene>
<evidence type="ECO:0000256" key="2">
    <source>
        <dbReference type="ARBA" id="ARBA00023445"/>
    </source>
</evidence>
<comment type="similarity">
    <text evidence="2">Belongs to the NAD(P)-dependent epimerase/dehydratase family. Dihydroflavonol-4-reductase subfamily.</text>
</comment>
<organism evidence="5">
    <name type="scientific">Spathaspora passalidarum (strain NRRL Y-27907 / 11-Y1)</name>
    <dbReference type="NCBI Taxonomy" id="619300"/>
    <lineage>
        <taxon>Eukaryota</taxon>
        <taxon>Fungi</taxon>
        <taxon>Dikarya</taxon>
        <taxon>Ascomycota</taxon>
        <taxon>Saccharomycotina</taxon>
        <taxon>Pichiomycetes</taxon>
        <taxon>Debaryomycetaceae</taxon>
        <taxon>Spathaspora</taxon>
    </lineage>
</organism>
<dbReference type="KEGG" id="spaa:SPAPADRAFT_64595"/>
<dbReference type="RefSeq" id="XP_007372891.1">
    <property type="nucleotide sequence ID" value="XM_007372829.1"/>
</dbReference>
<dbReference type="GeneID" id="18874984"/>
<protein>
    <recommendedName>
        <fullName evidence="3">NAD-dependent epimerase/dehydratase domain-containing protein</fullName>
    </recommendedName>
</protein>
<dbReference type="InParanoid" id="G3AH49"/>
<name>G3AH49_SPAPN</name>
<dbReference type="InterPro" id="IPR001509">
    <property type="entry name" value="Epimerase_deHydtase"/>
</dbReference>
<reference evidence="4 5" key="1">
    <citation type="journal article" date="2011" name="Proc. Natl. Acad. Sci. U.S.A.">
        <title>Comparative genomics of xylose-fermenting fungi for enhanced biofuel production.</title>
        <authorList>
            <person name="Wohlbach D.J."/>
            <person name="Kuo A."/>
            <person name="Sato T.K."/>
            <person name="Potts K.M."/>
            <person name="Salamov A.A."/>
            <person name="LaButti K.M."/>
            <person name="Sun H."/>
            <person name="Clum A."/>
            <person name="Pangilinan J.L."/>
            <person name="Lindquist E.A."/>
            <person name="Lucas S."/>
            <person name="Lapidus A."/>
            <person name="Jin M."/>
            <person name="Gunawan C."/>
            <person name="Balan V."/>
            <person name="Dale B.E."/>
            <person name="Jeffries T.W."/>
            <person name="Zinkel R."/>
            <person name="Barry K.W."/>
            <person name="Grigoriev I.V."/>
            <person name="Gasch A.P."/>
        </authorList>
    </citation>
    <scope>NUCLEOTIDE SEQUENCE [LARGE SCALE GENOMIC DNA]</scope>
    <source>
        <strain evidence="5">NRRL Y-27907 / 11-Y1</strain>
    </source>
</reference>
<feature type="domain" description="NAD-dependent epimerase/dehydratase" evidence="3">
    <location>
        <begin position="6"/>
        <end position="257"/>
    </location>
</feature>
<dbReference type="STRING" id="619300.G3AH49"/>
<dbReference type="OrthoDB" id="2735536at2759"/>
<evidence type="ECO:0000256" key="1">
    <source>
        <dbReference type="ARBA" id="ARBA00023002"/>
    </source>
</evidence>
<dbReference type="InterPro" id="IPR050425">
    <property type="entry name" value="NAD(P)_dehydrat-like"/>
</dbReference>
<sequence length="335" mass="36551">MTGTTVFVSGANGYIAQHIVKQLLAKGYSVVGSVRSSSKGEELKNLVKSDKFSYEIVPALGDKGAFDNALKKHPEVTVFLHTASPVSFSVNDIEKDLLRPAIDGTVNALQAIKDHGPQIKKVVITSSAVANLGWDKYFDGNKIYTEEDWNPITYQESLENAASGYYGSKKFAELAALDFIEKEKPNFAVSFVNPVYVFGPQAYAIKDKAQLNLSAEVINGVAKLGKNDKIAPFGSHFVDVRDVARAHLVAFENEEAISKRLIVASSGFTLDSIAHIINEHFPNSTVPKGDLSRNPEISKTNIQKVDSSKSNKILGFDLIPLEKSVVDTVQQIYSV</sequence>
<dbReference type="eggNOG" id="KOG1502">
    <property type="taxonomic scope" value="Eukaryota"/>
</dbReference>
<dbReference type="EMBL" id="GL996499">
    <property type="protein sequence ID" value="EGW35479.1"/>
    <property type="molecule type" value="Genomic_DNA"/>
</dbReference>
<dbReference type="OMA" id="SDEPQFN"/>
<keyword evidence="1" id="KW-0560">Oxidoreductase</keyword>
<dbReference type="Gene3D" id="3.40.50.720">
    <property type="entry name" value="NAD(P)-binding Rossmann-like Domain"/>
    <property type="match status" value="1"/>
</dbReference>
<dbReference type="GO" id="GO:0016616">
    <property type="term" value="F:oxidoreductase activity, acting on the CH-OH group of donors, NAD or NADP as acceptor"/>
    <property type="evidence" value="ECO:0007669"/>
    <property type="project" value="TreeGrafter"/>
</dbReference>
<dbReference type="Proteomes" id="UP000000709">
    <property type="component" value="Unassembled WGS sequence"/>
</dbReference>
<accession>G3AH49</accession>
<proteinExistence type="inferred from homology"/>
<dbReference type="AlphaFoldDB" id="G3AH49"/>
<dbReference type="SUPFAM" id="SSF51735">
    <property type="entry name" value="NAD(P)-binding Rossmann-fold domains"/>
    <property type="match status" value="1"/>
</dbReference>
<evidence type="ECO:0000313" key="5">
    <source>
        <dbReference type="Proteomes" id="UP000000709"/>
    </source>
</evidence>
<dbReference type="FunFam" id="3.40.50.720:FF:000191">
    <property type="entry name" value="Methylglyoxal reductase (NADPH-dependent)"/>
    <property type="match status" value="1"/>
</dbReference>
<dbReference type="PANTHER" id="PTHR10366:SF564">
    <property type="entry name" value="STEROL-4-ALPHA-CARBOXYLATE 3-DEHYDROGENASE, DECARBOXYLATING"/>
    <property type="match status" value="1"/>
</dbReference>
<dbReference type="Pfam" id="PF01370">
    <property type="entry name" value="Epimerase"/>
    <property type="match status" value="1"/>
</dbReference>
<evidence type="ECO:0000259" key="3">
    <source>
        <dbReference type="Pfam" id="PF01370"/>
    </source>
</evidence>
<dbReference type="PANTHER" id="PTHR10366">
    <property type="entry name" value="NAD DEPENDENT EPIMERASE/DEHYDRATASE"/>
    <property type="match status" value="1"/>
</dbReference>
<dbReference type="HOGENOM" id="CLU_007383_9_2_1"/>